<feature type="non-terminal residue" evidence="1">
    <location>
        <position position="1"/>
    </location>
</feature>
<dbReference type="AlphaFoldDB" id="A0A6A0ALX5"/>
<keyword evidence="2" id="KW-1185">Reference proteome</keyword>
<feature type="non-terminal residue" evidence="1">
    <location>
        <position position="65"/>
    </location>
</feature>
<name>A0A6A0ALX5_HAELA</name>
<sequence>GSGVPRDQSARCQLEVAQLAMPLFLTQCEAVLREYVRAEGQSRCAHERGGMASDLEPSLVARSLQ</sequence>
<dbReference type="Proteomes" id="UP000485058">
    <property type="component" value="Unassembled WGS sequence"/>
</dbReference>
<protein>
    <submittedName>
        <fullName evidence="1">Uncharacterized protein</fullName>
    </submittedName>
</protein>
<comment type="caution">
    <text evidence="1">The sequence shown here is derived from an EMBL/GenBank/DDBJ whole genome shotgun (WGS) entry which is preliminary data.</text>
</comment>
<evidence type="ECO:0000313" key="2">
    <source>
        <dbReference type="Proteomes" id="UP000485058"/>
    </source>
</evidence>
<reference evidence="1 2" key="1">
    <citation type="submission" date="2020-02" db="EMBL/GenBank/DDBJ databases">
        <title>Draft genome sequence of Haematococcus lacustris strain NIES-144.</title>
        <authorList>
            <person name="Morimoto D."/>
            <person name="Nakagawa S."/>
            <person name="Yoshida T."/>
            <person name="Sawayama S."/>
        </authorList>
    </citation>
    <scope>NUCLEOTIDE SEQUENCE [LARGE SCALE GENOMIC DNA]</scope>
    <source>
        <strain evidence="1 2">NIES-144</strain>
    </source>
</reference>
<evidence type="ECO:0000313" key="1">
    <source>
        <dbReference type="EMBL" id="GFH33251.1"/>
    </source>
</evidence>
<accession>A0A6A0ALX5</accession>
<organism evidence="1 2">
    <name type="scientific">Haematococcus lacustris</name>
    <name type="common">Green alga</name>
    <name type="synonym">Haematococcus pluvialis</name>
    <dbReference type="NCBI Taxonomy" id="44745"/>
    <lineage>
        <taxon>Eukaryota</taxon>
        <taxon>Viridiplantae</taxon>
        <taxon>Chlorophyta</taxon>
        <taxon>core chlorophytes</taxon>
        <taxon>Chlorophyceae</taxon>
        <taxon>CS clade</taxon>
        <taxon>Chlamydomonadales</taxon>
        <taxon>Haematococcaceae</taxon>
        <taxon>Haematococcus</taxon>
    </lineage>
</organism>
<gene>
    <name evidence="1" type="ORF">HaLaN_32593</name>
</gene>
<dbReference type="EMBL" id="BLLF01008094">
    <property type="protein sequence ID" value="GFH33251.1"/>
    <property type="molecule type" value="Genomic_DNA"/>
</dbReference>
<proteinExistence type="predicted"/>